<dbReference type="Proteomes" id="UP001187192">
    <property type="component" value="Unassembled WGS sequence"/>
</dbReference>
<dbReference type="AlphaFoldDB" id="A0AA88AH76"/>
<accession>A0AA88AH76</accession>
<protein>
    <submittedName>
        <fullName evidence="2">Uncharacterized protein</fullName>
    </submittedName>
</protein>
<reference evidence="2" key="1">
    <citation type="submission" date="2023-07" db="EMBL/GenBank/DDBJ databases">
        <title>draft genome sequence of fig (Ficus carica).</title>
        <authorList>
            <person name="Takahashi T."/>
            <person name="Nishimura K."/>
        </authorList>
    </citation>
    <scope>NUCLEOTIDE SEQUENCE</scope>
</reference>
<keyword evidence="3" id="KW-1185">Reference proteome</keyword>
<evidence type="ECO:0000313" key="2">
    <source>
        <dbReference type="EMBL" id="GMN52534.1"/>
    </source>
</evidence>
<gene>
    <name evidence="2" type="ORF">TIFTF001_021684</name>
</gene>
<evidence type="ECO:0000313" key="3">
    <source>
        <dbReference type="Proteomes" id="UP001187192"/>
    </source>
</evidence>
<proteinExistence type="predicted"/>
<evidence type="ECO:0000256" key="1">
    <source>
        <dbReference type="SAM" id="MobiDB-lite"/>
    </source>
</evidence>
<dbReference type="EMBL" id="BTGU01000042">
    <property type="protein sequence ID" value="GMN52534.1"/>
    <property type="molecule type" value="Genomic_DNA"/>
</dbReference>
<organism evidence="2 3">
    <name type="scientific">Ficus carica</name>
    <name type="common">Common fig</name>
    <dbReference type="NCBI Taxonomy" id="3494"/>
    <lineage>
        <taxon>Eukaryota</taxon>
        <taxon>Viridiplantae</taxon>
        <taxon>Streptophyta</taxon>
        <taxon>Embryophyta</taxon>
        <taxon>Tracheophyta</taxon>
        <taxon>Spermatophyta</taxon>
        <taxon>Magnoliopsida</taxon>
        <taxon>eudicotyledons</taxon>
        <taxon>Gunneridae</taxon>
        <taxon>Pentapetalae</taxon>
        <taxon>rosids</taxon>
        <taxon>fabids</taxon>
        <taxon>Rosales</taxon>
        <taxon>Moraceae</taxon>
        <taxon>Ficeae</taxon>
        <taxon>Ficus</taxon>
    </lineage>
</organism>
<name>A0AA88AH76_FICCA</name>
<comment type="caution">
    <text evidence="2">The sequence shown here is derived from an EMBL/GenBank/DDBJ whole genome shotgun (WGS) entry which is preliminary data.</text>
</comment>
<sequence length="151" mass="17298">MSHEALASRHHPHVVGNPRIAHALEFAIELRKVELLTTEIVCKAFEATATSLKIREAHAIWRPGSSSQTSSHHRQRSRALFLHHNRRSFTISSRCWTFRSDQDVINLACLRTLTIYSHHRRIARSPELLQSPDMKKTNAPRGRKGILLTIN</sequence>
<feature type="region of interest" description="Disordered" evidence="1">
    <location>
        <begin position="131"/>
        <end position="151"/>
    </location>
</feature>